<dbReference type="AlphaFoldDB" id="A0AA38IZG7"/>
<dbReference type="GO" id="GO:0005886">
    <property type="term" value="C:plasma membrane"/>
    <property type="evidence" value="ECO:0007669"/>
    <property type="project" value="UniProtKB-SubCell"/>
</dbReference>
<name>A0AA38IZG7_9CUCU</name>
<dbReference type="PANTHER" id="PTHR21137:SF35">
    <property type="entry name" value="ODORANT RECEPTOR 19A-RELATED"/>
    <property type="match status" value="1"/>
</dbReference>
<keyword evidence="5" id="KW-0552">Olfaction</keyword>
<feature type="transmembrane region" description="Helical" evidence="10">
    <location>
        <begin position="291"/>
        <end position="311"/>
    </location>
</feature>
<comment type="subcellular location">
    <subcellularLocation>
        <location evidence="1">Cell membrane</location>
        <topology evidence="1">Multi-pass membrane protein</topology>
    </subcellularLocation>
</comment>
<evidence type="ECO:0000256" key="8">
    <source>
        <dbReference type="ARBA" id="ARBA00023170"/>
    </source>
</evidence>
<evidence type="ECO:0000256" key="2">
    <source>
        <dbReference type="ARBA" id="ARBA00022475"/>
    </source>
</evidence>
<feature type="transmembrane region" description="Helical" evidence="10">
    <location>
        <begin position="68"/>
        <end position="89"/>
    </location>
</feature>
<dbReference type="Pfam" id="PF02949">
    <property type="entry name" value="7tm_6"/>
    <property type="match status" value="1"/>
</dbReference>
<comment type="caution">
    <text evidence="11">The sequence shown here is derived from an EMBL/GenBank/DDBJ whole genome shotgun (WGS) entry which is preliminary data.</text>
</comment>
<evidence type="ECO:0000256" key="1">
    <source>
        <dbReference type="ARBA" id="ARBA00004651"/>
    </source>
</evidence>
<feature type="transmembrane region" description="Helical" evidence="10">
    <location>
        <begin position="35"/>
        <end position="62"/>
    </location>
</feature>
<evidence type="ECO:0000256" key="9">
    <source>
        <dbReference type="ARBA" id="ARBA00023224"/>
    </source>
</evidence>
<dbReference type="InterPro" id="IPR004117">
    <property type="entry name" value="7tm6_olfct_rcpt"/>
</dbReference>
<keyword evidence="9" id="KW-0807">Transducer</keyword>
<keyword evidence="2" id="KW-1003">Cell membrane</keyword>
<dbReference type="PANTHER" id="PTHR21137">
    <property type="entry name" value="ODORANT RECEPTOR"/>
    <property type="match status" value="1"/>
</dbReference>
<dbReference type="GO" id="GO:0005549">
    <property type="term" value="F:odorant binding"/>
    <property type="evidence" value="ECO:0007669"/>
    <property type="project" value="InterPro"/>
</dbReference>
<feature type="transmembrane region" description="Helical" evidence="10">
    <location>
        <begin position="178"/>
        <end position="195"/>
    </location>
</feature>
<keyword evidence="7 10" id="KW-0472">Membrane</keyword>
<protein>
    <recommendedName>
        <fullName evidence="13">7tm 6 domain containing protein</fullName>
    </recommendedName>
</protein>
<organism evidence="11 12">
    <name type="scientific">Zophobas morio</name>
    <dbReference type="NCBI Taxonomy" id="2755281"/>
    <lineage>
        <taxon>Eukaryota</taxon>
        <taxon>Metazoa</taxon>
        <taxon>Ecdysozoa</taxon>
        <taxon>Arthropoda</taxon>
        <taxon>Hexapoda</taxon>
        <taxon>Insecta</taxon>
        <taxon>Pterygota</taxon>
        <taxon>Neoptera</taxon>
        <taxon>Endopterygota</taxon>
        <taxon>Coleoptera</taxon>
        <taxon>Polyphaga</taxon>
        <taxon>Cucujiformia</taxon>
        <taxon>Tenebrionidae</taxon>
        <taxon>Zophobas</taxon>
    </lineage>
</organism>
<keyword evidence="4 10" id="KW-0812">Transmembrane</keyword>
<keyword evidence="8" id="KW-0675">Receptor</keyword>
<reference evidence="11" key="1">
    <citation type="journal article" date="2023" name="G3 (Bethesda)">
        <title>Whole genome assemblies of Zophobas morio and Tenebrio molitor.</title>
        <authorList>
            <person name="Kaur S."/>
            <person name="Stinson S.A."/>
            <person name="diCenzo G.C."/>
        </authorList>
    </citation>
    <scope>NUCLEOTIDE SEQUENCE</scope>
    <source>
        <strain evidence="11">QUZm001</strain>
    </source>
</reference>
<feature type="transmembrane region" description="Helical" evidence="10">
    <location>
        <begin position="127"/>
        <end position="149"/>
    </location>
</feature>
<evidence type="ECO:0008006" key="13">
    <source>
        <dbReference type="Google" id="ProtNLM"/>
    </source>
</evidence>
<dbReference type="Proteomes" id="UP001168821">
    <property type="component" value="Unassembled WGS sequence"/>
</dbReference>
<evidence type="ECO:0000313" key="11">
    <source>
        <dbReference type="EMBL" id="KAJ3663311.1"/>
    </source>
</evidence>
<evidence type="ECO:0000256" key="10">
    <source>
        <dbReference type="SAM" id="Phobius"/>
    </source>
</evidence>
<evidence type="ECO:0000256" key="4">
    <source>
        <dbReference type="ARBA" id="ARBA00022692"/>
    </source>
</evidence>
<dbReference type="GO" id="GO:0004984">
    <property type="term" value="F:olfactory receptor activity"/>
    <property type="evidence" value="ECO:0007669"/>
    <property type="project" value="InterPro"/>
</dbReference>
<evidence type="ECO:0000256" key="6">
    <source>
        <dbReference type="ARBA" id="ARBA00022989"/>
    </source>
</evidence>
<accession>A0AA38IZG7</accession>
<evidence type="ECO:0000256" key="7">
    <source>
        <dbReference type="ARBA" id="ARBA00023136"/>
    </source>
</evidence>
<dbReference type="EMBL" id="JALNTZ010000002">
    <property type="protein sequence ID" value="KAJ3663311.1"/>
    <property type="molecule type" value="Genomic_DNA"/>
</dbReference>
<keyword evidence="12" id="KW-1185">Reference proteome</keyword>
<proteinExistence type="predicted"/>
<feature type="transmembrane region" description="Helical" evidence="10">
    <location>
        <begin position="258"/>
        <end position="279"/>
    </location>
</feature>
<keyword evidence="6 10" id="KW-1133">Transmembrane helix</keyword>
<gene>
    <name evidence="11" type="ORF">Zmor_007607</name>
</gene>
<sequence length="324" mass="37666">MDKFSWKQTIKINILMLQSVGLWPKGNEIYKRNIYALYAVISTIVIMGGHNFFQVMNVFFVYNNLEALAGTIFITVTDVLASVKMYFFIQNVGVLKELMITLNSRLFQPKNFNQVELVRPDLNSWRFMYITFWIMTGTTVLIWSIFPFLDNSVKAKRLPFAAWYPYSTKMSPFYEITYLYQVIGIWYLTVANINMDTMIAGLMMYVGTQCDILCDNLRNLDRLTQAELGTNCTINQKIIECVMHHRLLVRFANNCNRFFSMIVLGQFFTSTVVIALTMFQLTLVDPLSSASFSHMTYVTAITAQLFLYCWFGNEVEIKVREFCL</sequence>
<evidence type="ECO:0000256" key="3">
    <source>
        <dbReference type="ARBA" id="ARBA00022606"/>
    </source>
</evidence>
<evidence type="ECO:0000313" key="12">
    <source>
        <dbReference type="Proteomes" id="UP001168821"/>
    </source>
</evidence>
<keyword evidence="3" id="KW-0716">Sensory transduction</keyword>
<evidence type="ECO:0000256" key="5">
    <source>
        <dbReference type="ARBA" id="ARBA00022725"/>
    </source>
</evidence>
<dbReference type="GO" id="GO:0007165">
    <property type="term" value="P:signal transduction"/>
    <property type="evidence" value="ECO:0007669"/>
    <property type="project" value="UniProtKB-KW"/>
</dbReference>